<gene>
    <name evidence="1" type="ORF">DX130_03110</name>
</gene>
<dbReference type="EMBL" id="QUBQ01000001">
    <property type="protein sequence ID" value="REK76069.1"/>
    <property type="molecule type" value="Genomic_DNA"/>
</dbReference>
<evidence type="ECO:0000313" key="1">
    <source>
        <dbReference type="EMBL" id="REK76069.1"/>
    </source>
</evidence>
<reference evidence="1 2" key="1">
    <citation type="submission" date="2018-08" db="EMBL/GenBank/DDBJ databases">
        <title>Paenibacillus sp. M4BSY-1, whole genome shotgun sequence.</title>
        <authorList>
            <person name="Tuo L."/>
        </authorList>
    </citation>
    <scope>NUCLEOTIDE SEQUENCE [LARGE SCALE GENOMIC DNA]</scope>
    <source>
        <strain evidence="1 2">M4BSY-1</strain>
    </source>
</reference>
<dbReference type="AlphaFoldDB" id="A0A371PK78"/>
<dbReference type="Proteomes" id="UP000261905">
    <property type="component" value="Unassembled WGS sequence"/>
</dbReference>
<sequence>MEIIDGVVIIDLANADLDLFRVLSDLLTENTPFNWSYLHLPTIYHNKESFLIFVGNANANQMNKLLNEDFSWADKWYPINQSMKKSDVSKILKDQK</sequence>
<evidence type="ECO:0000313" key="2">
    <source>
        <dbReference type="Proteomes" id="UP000261905"/>
    </source>
</evidence>
<organism evidence="1 2">
    <name type="scientific">Paenibacillus paeoniae</name>
    <dbReference type="NCBI Taxonomy" id="2292705"/>
    <lineage>
        <taxon>Bacteria</taxon>
        <taxon>Bacillati</taxon>
        <taxon>Bacillota</taxon>
        <taxon>Bacilli</taxon>
        <taxon>Bacillales</taxon>
        <taxon>Paenibacillaceae</taxon>
        <taxon>Paenibacillus</taxon>
    </lineage>
</organism>
<name>A0A371PK78_9BACL</name>
<keyword evidence="2" id="KW-1185">Reference proteome</keyword>
<accession>A0A371PK78</accession>
<protein>
    <submittedName>
        <fullName evidence="1">Uncharacterized protein</fullName>
    </submittedName>
</protein>
<comment type="caution">
    <text evidence="1">The sequence shown here is derived from an EMBL/GenBank/DDBJ whole genome shotgun (WGS) entry which is preliminary data.</text>
</comment>
<proteinExistence type="predicted"/>